<sequence length="264" mass="29931">MRMPGGALQTPRNKSTNKSKVRMLDAMGREVEEPPEQNDSEDTVTEGPIGRAEALARVKKAVKDLHVGLSEVDTSIDLAVDDVRLSELHGVSKAAREARSRISSSLKQAQDAQSKLRSNYGPLREGMRRARFIPDISPVRRLSWNPRTFIGAFLLQFILIMIMYRLSIRYAKHQFLTTYFDPFYADLYLYPTKPDAVYDPTIYTFSPSSPNRTAIAEWLEQFGAGFLVTLWTGLTEAGARWLRTIMEVIPDEVNYGDLRSWPPT</sequence>
<dbReference type="RefSeq" id="XP_009547632.1">
    <property type="nucleotide sequence ID" value="XM_009549337.1"/>
</dbReference>
<keyword evidence="4" id="KW-1185">Reference proteome</keyword>
<dbReference type="EMBL" id="KI925459">
    <property type="protein sequence ID" value="ETW80942.1"/>
    <property type="molecule type" value="Genomic_DNA"/>
</dbReference>
<name>W4K557_HETIT</name>
<feature type="transmembrane region" description="Helical" evidence="2">
    <location>
        <begin position="148"/>
        <end position="166"/>
    </location>
</feature>
<proteinExistence type="predicted"/>
<keyword evidence="2" id="KW-1133">Transmembrane helix</keyword>
<keyword evidence="2" id="KW-0472">Membrane</keyword>
<protein>
    <submittedName>
        <fullName evidence="3">Uncharacterized protein</fullName>
    </submittedName>
</protein>
<organism evidence="3 4">
    <name type="scientific">Heterobasidion irregulare (strain TC 32-1)</name>
    <dbReference type="NCBI Taxonomy" id="747525"/>
    <lineage>
        <taxon>Eukaryota</taxon>
        <taxon>Fungi</taxon>
        <taxon>Dikarya</taxon>
        <taxon>Basidiomycota</taxon>
        <taxon>Agaricomycotina</taxon>
        <taxon>Agaricomycetes</taxon>
        <taxon>Russulales</taxon>
        <taxon>Bondarzewiaceae</taxon>
        <taxon>Heterobasidion</taxon>
        <taxon>Heterobasidion annosum species complex</taxon>
    </lineage>
</organism>
<feature type="compositionally biased region" description="Acidic residues" evidence="1">
    <location>
        <begin position="33"/>
        <end position="44"/>
    </location>
</feature>
<accession>W4K557</accession>
<dbReference type="KEGG" id="hir:HETIRDRAFT_445319"/>
<evidence type="ECO:0000256" key="2">
    <source>
        <dbReference type="SAM" id="Phobius"/>
    </source>
</evidence>
<keyword evidence="2" id="KW-0812">Transmembrane</keyword>
<evidence type="ECO:0000313" key="3">
    <source>
        <dbReference type="EMBL" id="ETW80942.1"/>
    </source>
</evidence>
<reference evidence="3 4" key="1">
    <citation type="journal article" date="2012" name="New Phytol.">
        <title>Insight into trade-off between wood decay and parasitism from the genome of a fungal forest pathogen.</title>
        <authorList>
            <person name="Olson A."/>
            <person name="Aerts A."/>
            <person name="Asiegbu F."/>
            <person name="Belbahri L."/>
            <person name="Bouzid O."/>
            <person name="Broberg A."/>
            <person name="Canback B."/>
            <person name="Coutinho P.M."/>
            <person name="Cullen D."/>
            <person name="Dalman K."/>
            <person name="Deflorio G."/>
            <person name="van Diepen L.T."/>
            <person name="Dunand C."/>
            <person name="Duplessis S."/>
            <person name="Durling M."/>
            <person name="Gonthier P."/>
            <person name="Grimwood J."/>
            <person name="Fossdal C.G."/>
            <person name="Hansson D."/>
            <person name="Henrissat B."/>
            <person name="Hietala A."/>
            <person name="Himmelstrand K."/>
            <person name="Hoffmeister D."/>
            <person name="Hogberg N."/>
            <person name="James T.Y."/>
            <person name="Karlsson M."/>
            <person name="Kohler A."/>
            <person name="Kues U."/>
            <person name="Lee Y.H."/>
            <person name="Lin Y.C."/>
            <person name="Lind M."/>
            <person name="Lindquist E."/>
            <person name="Lombard V."/>
            <person name="Lucas S."/>
            <person name="Lunden K."/>
            <person name="Morin E."/>
            <person name="Murat C."/>
            <person name="Park J."/>
            <person name="Raffaello T."/>
            <person name="Rouze P."/>
            <person name="Salamov A."/>
            <person name="Schmutz J."/>
            <person name="Solheim H."/>
            <person name="Stahlberg J."/>
            <person name="Velez H."/>
            <person name="de Vries R.P."/>
            <person name="Wiebenga A."/>
            <person name="Woodward S."/>
            <person name="Yakovlev I."/>
            <person name="Garbelotto M."/>
            <person name="Martin F."/>
            <person name="Grigoriev I.V."/>
            <person name="Stenlid J."/>
        </authorList>
    </citation>
    <scope>NUCLEOTIDE SEQUENCE [LARGE SCALE GENOMIC DNA]</scope>
    <source>
        <strain evidence="3 4">TC 32-1</strain>
    </source>
</reference>
<dbReference type="InParanoid" id="W4K557"/>
<dbReference type="OrthoDB" id="3230534at2759"/>
<evidence type="ECO:0000256" key="1">
    <source>
        <dbReference type="SAM" id="MobiDB-lite"/>
    </source>
</evidence>
<gene>
    <name evidence="3" type="ORF">HETIRDRAFT_445319</name>
</gene>
<dbReference type="GeneID" id="20675620"/>
<dbReference type="Proteomes" id="UP000030671">
    <property type="component" value="Unassembled WGS sequence"/>
</dbReference>
<dbReference type="AlphaFoldDB" id="W4K557"/>
<feature type="region of interest" description="Disordered" evidence="1">
    <location>
        <begin position="1"/>
        <end position="47"/>
    </location>
</feature>
<dbReference type="HOGENOM" id="CLU_1053942_0_0_1"/>
<evidence type="ECO:0000313" key="4">
    <source>
        <dbReference type="Proteomes" id="UP000030671"/>
    </source>
</evidence>